<dbReference type="OrthoDB" id="4509880at2759"/>
<evidence type="ECO:0000313" key="2">
    <source>
        <dbReference type="Proteomes" id="UP000247647"/>
    </source>
</evidence>
<sequence>MKPWLYSAGLRGHIERIHIQRMEWPSIKPVCGCSALFKSEIEFCCYLHDVHGLTNVIWRRPEPKPAVKRKRGV</sequence>
<organism evidence="1 2">
    <name type="scientific">Aspergillus neoniger (strain CBS 115656)</name>
    <dbReference type="NCBI Taxonomy" id="1448310"/>
    <lineage>
        <taxon>Eukaryota</taxon>
        <taxon>Fungi</taxon>
        <taxon>Dikarya</taxon>
        <taxon>Ascomycota</taxon>
        <taxon>Pezizomycotina</taxon>
        <taxon>Eurotiomycetes</taxon>
        <taxon>Eurotiomycetidae</taxon>
        <taxon>Eurotiales</taxon>
        <taxon>Aspergillaceae</taxon>
        <taxon>Aspergillus</taxon>
        <taxon>Aspergillus subgen. Circumdati</taxon>
    </lineage>
</organism>
<dbReference type="EMBL" id="KZ821533">
    <property type="protein sequence ID" value="PYH28198.1"/>
    <property type="molecule type" value="Genomic_DNA"/>
</dbReference>
<feature type="non-terminal residue" evidence="1">
    <location>
        <position position="73"/>
    </location>
</feature>
<proteinExistence type="predicted"/>
<dbReference type="GeneID" id="37130988"/>
<reference evidence="1" key="1">
    <citation type="submission" date="2016-12" db="EMBL/GenBank/DDBJ databases">
        <title>The genomes of Aspergillus section Nigri reveals drivers in fungal speciation.</title>
        <authorList>
            <consortium name="DOE Joint Genome Institute"/>
            <person name="Vesth T.C."/>
            <person name="Nybo J."/>
            <person name="Theobald S."/>
            <person name="Brandl J."/>
            <person name="Frisvad J.C."/>
            <person name="Nielsen K.F."/>
            <person name="Lyhne E.K."/>
            <person name="Kogle M.E."/>
            <person name="Kuo A."/>
            <person name="Riley R."/>
            <person name="Clum A."/>
            <person name="Nolan M."/>
            <person name="Lipzen A."/>
            <person name="Salamov A."/>
            <person name="Henrissat B."/>
            <person name="Wiebenga A."/>
            <person name="De Vries R.P."/>
            <person name="Grigoriev I.V."/>
            <person name="Mortensen U.H."/>
            <person name="Andersen M.R."/>
            <person name="Baker S.E."/>
        </authorList>
    </citation>
    <scope>NUCLEOTIDE SEQUENCE [LARGE SCALE GENOMIC DNA]</scope>
    <source>
        <strain evidence="1">CBS 115656</strain>
    </source>
</reference>
<dbReference type="RefSeq" id="XP_025473676.1">
    <property type="nucleotide sequence ID" value="XM_025628532.1"/>
</dbReference>
<protein>
    <submittedName>
        <fullName evidence="1">Uncharacterized protein</fullName>
    </submittedName>
</protein>
<dbReference type="Proteomes" id="UP000247647">
    <property type="component" value="Unassembled WGS sequence"/>
</dbReference>
<name>A0A318YIP2_ASPNB</name>
<dbReference type="AlphaFoldDB" id="A0A318YIP2"/>
<keyword evidence="2" id="KW-1185">Reference proteome</keyword>
<accession>A0A318YIP2</accession>
<evidence type="ECO:0000313" key="1">
    <source>
        <dbReference type="EMBL" id="PYH28198.1"/>
    </source>
</evidence>
<gene>
    <name evidence="1" type="ORF">BO87DRAFT_453158</name>
</gene>